<dbReference type="GO" id="GO:0009411">
    <property type="term" value="P:response to UV"/>
    <property type="evidence" value="ECO:0007669"/>
    <property type="project" value="TreeGrafter"/>
</dbReference>
<evidence type="ECO:0000256" key="5">
    <source>
        <dbReference type="ARBA" id="ARBA00044677"/>
    </source>
</evidence>
<evidence type="ECO:0000256" key="3">
    <source>
        <dbReference type="ARBA" id="ARBA00022932"/>
    </source>
</evidence>
<proteinExistence type="inferred from homology"/>
<dbReference type="InterPro" id="IPR044917">
    <property type="entry name" value="PRIMPOL"/>
</dbReference>
<protein>
    <recommendedName>
        <fullName evidence="4">DNA-directed primase/polymerase protein</fullName>
        <ecNumber evidence="6">2.7.7.102</ecNumber>
        <ecNumber evidence="2">2.7.7.7</ecNumber>
    </recommendedName>
</protein>
<evidence type="ECO:0000256" key="2">
    <source>
        <dbReference type="ARBA" id="ARBA00012417"/>
    </source>
</evidence>
<evidence type="ECO:0000256" key="7">
    <source>
        <dbReference type="ARBA" id="ARBA00047303"/>
    </source>
</evidence>
<dbReference type="EC" id="2.7.7.102" evidence="6"/>
<dbReference type="GeneID" id="107266273"/>
<dbReference type="GO" id="GO:0005634">
    <property type="term" value="C:nucleus"/>
    <property type="evidence" value="ECO:0007669"/>
    <property type="project" value="TreeGrafter"/>
</dbReference>
<keyword evidence="3" id="KW-0808">Transferase</keyword>
<sequence length="448" mass="52294">MEAIETQSFYGDTLAVWRSKIFQELQHGILLSVKEPHKMPQRIMGPTQFWAEFHKQAEALAVARQHDNSNDVLGTFVYQNENGHRIFVVAHPEVYWWYYSQKSPECRCSYEVIPDGAPVKLYFDLEFLIDQNPNHNGHRMTKTITEIFCAYLTKLWGCPCNESNVLSLDSTTREKFSRHLIFCIKEVAFKNNIQAGKFVKSVCKDITNYVDSGFKGSDVLDFFDRKNLKELFIKTSENRKLFIDTSVYSRNRHFRIYKSTKWGKQSHLVLSPHSKYISAEECKDKDLGIFLDSLISYFPTKTNLILLELDEKNVTDIEMYIKRSSQLTPPQESTVKSKYPCVDKFISNIVKPGRIRLSTYFESTKKISYEIIGNRYCDNIGRPHKSNNIYLIVDLHKKLWYQKCHDEDCTGFMSKPKKLPEEIAFQLEDESDEILSSIDNFDLPFTNE</sequence>
<evidence type="ECO:0000256" key="4">
    <source>
        <dbReference type="ARBA" id="ARBA00026139"/>
    </source>
</evidence>
<dbReference type="Pfam" id="PF03121">
    <property type="entry name" value="Herpes_UL52"/>
    <property type="match status" value="1"/>
</dbReference>
<evidence type="ECO:0000313" key="8">
    <source>
        <dbReference type="Proteomes" id="UP000694920"/>
    </source>
</evidence>
<keyword evidence="3" id="KW-0239">DNA-directed DNA polymerase</keyword>
<dbReference type="PANTHER" id="PTHR31399">
    <property type="entry name" value="DNA-DIRECTED PRIMASE / POLYMERASE PROTEIN"/>
    <property type="match status" value="1"/>
</dbReference>
<evidence type="ECO:0000256" key="1">
    <source>
        <dbReference type="ARBA" id="ARBA00009762"/>
    </source>
</evidence>
<dbReference type="KEGG" id="ccin:107266273"/>
<evidence type="ECO:0000313" key="9">
    <source>
        <dbReference type="RefSeq" id="XP_015592072.1"/>
    </source>
</evidence>
<evidence type="ECO:0000256" key="6">
    <source>
        <dbReference type="ARBA" id="ARBA00044768"/>
    </source>
</evidence>
<dbReference type="AlphaFoldDB" id="A0AAJ7BRV0"/>
<dbReference type="Proteomes" id="UP000694920">
    <property type="component" value="Unplaced"/>
</dbReference>
<name>A0AAJ7BRV0_CEPCN</name>
<dbReference type="GO" id="GO:0006264">
    <property type="term" value="P:mitochondrial DNA replication"/>
    <property type="evidence" value="ECO:0007669"/>
    <property type="project" value="TreeGrafter"/>
</dbReference>
<organism evidence="8 9">
    <name type="scientific">Cephus cinctus</name>
    <name type="common">Wheat stem sawfly</name>
    <dbReference type="NCBI Taxonomy" id="211228"/>
    <lineage>
        <taxon>Eukaryota</taxon>
        <taxon>Metazoa</taxon>
        <taxon>Ecdysozoa</taxon>
        <taxon>Arthropoda</taxon>
        <taxon>Hexapoda</taxon>
        <taxon>Insecta</taxon>
        <taxon>Pterygota</taxon>
        <taxon>Neoptera</taxon>
        <taxon>Endopterygota</taxon>
        <taxon>Hymenoptera</taxon>
        <taxon>Cephoidea</taxon>
        <taxon>Cephidae</taxon>
        <taxon>Cephus</taxon>
    </lineage>
</organism>
<dbReference type="GO" id="GO:0031297">
    <property type="term" value="P:replication fork processing"/>
    <property type="evidence" value="ECO:0007669"/>
    <property type="project" value="TreeGrafter"/>
</dbReference>
<comment type="catalytic activity">
    <reaction evidence="7">
        <text>DNA(n) + a 2'-deoxyribonucleoside 5'-triphosphate = DNA(n+1) + diphosphate</text>
        <dbReference type="Rhea" id="RHEA:22508"/>
        <dbReference type="Rhea" id="RHEA-COMP:17339"/>
        <dbReference type="Rhea" id="RHEA-COMP:17340"/>
        <dbReference type="ChEBI" id="CHEBI:33019"/>
        <dbReference type="ChEBI" id="CHEBI:61560"/>
        <dbReference type="ChEBI" id="CHEBI:173112"/>
        <dbReference type="EC" id="2.7.7.7"/>
    </reaction>
    <physiologicalReaction direction="left-to-right" evidence="7">
        <dbReference type="Rhea" id="RHEA:22509"/>
    </physiologicalReaction>
</comment>
<comment type="catalytic activity">
    <reaction evidence="5">
        <text>ssDNA + n NTP = ssDNA/pppN(pN)n-1 hybrid + (n-1) diphosphate.</text>
        <dbReference type="EC" id="2.7.7.102"/>
    </reaction>
</comment>
<reference evidence="9" key="1">
    <citation type="submission" date="2025-08" db="UniProtKB">
        <authorList>
            <consortium name="RefSeq"/>
        </authorList>
    </citation>
    <scope>IDENTIFICATION</scope>
</reference>
<dbReference type="GO" id="GO:0003682">
    <property type="term" value="F:chromatin binding"/>
    <property type="evidence" value="ECO:0007669"/>
    <property type="project" value="TreeGrafter"/>
</dbReference>
<dbReference type="GO" id="GO:0042276">
    <property type="term" value="P:error-prone translesion synthesis"/>
    <property type="evidence" value="ECO:0007669"/>
    <property type="project" value="InterPro"/>
</dbReference>
<dbReference type="GO" id="GO:0003887">
    <property type="term" value="F:DNA-directed DNA polymerase activity"/>
    <property type="evidence" value="ECO:0007669"/>
    <property type="project" value="UniProtKB-KW"/>
</dbReference>
<comment type="similarity">
    <text evidence="1">Belongs to the eukaryotic-type primase small subunit family.</text>
</comment>
<dbReference type="RefSeq" id="XP_015592072.1">
    <property type="nucleotide sequence ID" value="XM_015736586.2"/>
</dbReference>
<dbReference type="GO" id="GO:0005759">
    <property type="term" value="C:mitochondrial matrix"/>
    <property type="evidence" value="ECO:0007669"/>
    <property type="project" value="TreeGrafter"/>
</dbReference>
<keyword evidence="3" id="KW-0548">Nucleotidyltransferase</keyword>
<dbReference type="EC" id="2.7.7.7" evidence="2"/>
<accession>A0AAJ7BRV0</accession>
<keyword evidence="8" id="KW-1185">Reference proteome</keyword>
<dbReference type="PANTHER" id="PTHR31399:SF0">
    <property type="entry name" value="DNA-DIRECTED PRIMASE_POLYMERASE PROTEIN"/>
    <property type="match status" value="1"/>
</dbReference>
<gene>
    <name evidence="9" type="primary">LOC107266273</name>
</gene>